<dbReference type="Proteomes" id="UP000319516">
    <property type="component" value="Unassembled WGS sequence"/>
</dbReference>
<dbReference type="RefSeq" id="WP_141783474.1">
    <property type="nucleotide sequence ID" value="NZ_BAAAIK010000003.1"/>
</dbReference>
<evidence type="ECO:0000313" key="3">
    <source>
        <dbReference type="Proteomes" id="UP000319516"/>
    </source>
</evidence>
<evidence type="ECO:0000259" key="1">
    <source>
        <dbReference type="Pfam" id="PF01636"/>
    </source>
</evidence>
<dbReference type="OrthoDB" id="581471at2"/>
<protein>
    <submittedName>
        <fullName evidence="2">Phosphotransferase family enzyme</fullName>
    </submittedName>
</protein>
<organism evidence="2 3">
    <name type="scientific">Ornithinicoccus hortensis</name>
    <dbReference type="NCBI Taxonomy" id="82346"/>
    <lineage>
        <taxon>Bacteria</taxon>
        <taxon>Bacillati</taxon>
        <taxon>Actinomycetota</taxon>
        <taxon>Actinomycetes</taxon>
        <taxon>Micrococcales</taxon>
        <taxon>Intrasporangiaceae</taxon>
        <taxon>Ornithinicoccus</taxon>
    </lineage>
</organism>
<comment type="caution">
    <text evidence="2">The sequence shown here is derived from an EMBL/GenBank/DDBJ whole genome shotgun (WGS) entry which is preliminary data.</text>
</comment>
<reference evidence="2 3" key="1">
    <citation type="submission" date="2019-06" db="EMBL/GenBank/DDBJ databases">
        <title>Sequencing the genomes of 1000 actinobacteria strains.</title>
        <authorList>
            <person name="Klenk H.-P."/>
        </authorList>
    </citation>
    <scope>NUCLEOTIDE SEQUENCE [LARGE SCALE GENOMIC DNA]</scope>
    <source>
        <strain evidence="2 3">DSM 12335</strain>
    </source>
</reference>
<dbReference type="InterPro" id="IPR002575">
    <property type="entry name" value="Aminoglycoside_PTrfase"/>
</dbReference>
<proteinExistence type="predicted"/>
<dbReference type="AlphaFoldDB" id="A0A542YM71"/>
<evidence type="ECO:0000313" key="2">
    <source>
        <dbReference type="EMBL" id="TQL49188.1"/>
    </source>
</evidence>
<dbReference type="EMBL" id="VFOP01000001">
    <property type="protein sequence ID" value="TQL49188.1"/>
    <property type="molecule type" value="Genomic_DNA"/>
</dbReference>
<dbReference type="Gene3D" id="3.90.1200.10">
    <property type="match status" value="1"/>
</dbReference>
<dbReference type="InterPro" id="IPR011009">
    <property type="entry name" value="Kinase-like_dom_sf"/>
</dbReference>
<sequence>MTALRESAPVERTAGRETADLLVDAGRLSELVGAPVRATRLRHKPGLSTVGVLLPRDAAVPGWVQATRADHLDKLRNALRRAADRGQQVHVLRVPDAGAELHLAHGDLGTDPRLQRGLDALRTAYPCVREAVADGALTVLRYNPTRRLVLRRQEPGQDPCVIRVTAHRQHAVGQVPAALADAGLPVVQPLPGRGGFPSRRVSAWPWYGTGHLGAADLDPADRLAAARETGAALARLHAATHLLDGAHPPFGGAAATVADDPHAVLGPLVGDLAQLDRCAADRMADLVHRLAARTGAMGPVPELVPVHGDFSADQVLVGGPGGDGIRLIDFDRAGVGPRALDLGSFAAVELLEKGASLDDLPLTGGLLEGYRAAGAVVPTTEELRVWTARALLARVSEPFRAADPDWVDGIHRRLDQVGEVLAR</sequence>
<dbReference type="Pfam" id="PF01636">
    <property type="entry name" value="APH"/>
    <property type="match status" value="1"/>
</dbReference>
<dbReference type="SUPFAM" id="SSF56112">
    <property type="entry name" value="Protein kinase-like (PK-like)"/>
    <property type="match status" value="1"/>
</dbReference>
<keyword evidence="2" id="KW-0808">Transferase</keyword>
<accession>A0A542YM71</accession>
<keyword evidence="3" id="KW-1185">Reference proteome</keyword>
<dbReference type="GO" id="GO:0016740">
    <property type="term" value="F:transferase activity"/>
    <property type="evidence" value="ECO:0007669"/>
    <property type="project" value="UniProtKB-KW"/>
</dbReference>
<feature type="domain" description="Aminoglycoside phosphotransferase" evidence="1">
    <location>
        <begin position="138"/>
        <end position="348"/>
    </location>
</feature>
<name>A0A542YM71_9MICO</name>
<gene>
    <name evidence="2" type="ORF">FB467_0253</name>
</gene>